<dbReference type="OrthoDB" id="5426493at2"/>
<gene>
    <name evidence="2" type="ORF">BerOc1_02978</name>
</gene>
<keyword evidence="3" id="KW-1185">Reference proteome</keyword>
<dbReference type="Gene3D" id="3.30.2220.10">
    <property type="entry name" value="rbstp2171"/>
    <property type="match status" value="1"/>
</dbReference>
<comment type="caution">
    <text evidence="2">The sequence shown here is derived from an EMBL/GenBank/DDBJ whole genome shotgun (WGS) entry which is preliminary data.</text>
</comment>
<sequence>MAENTPKATEYMELKHEFFDRFKDEDVSFIFHFKRPSTPQVNRVQKTVLKNAGQAFRNLIMETVRPEERDRLKTALDDYSGLASTFGGALMGSCGFGDLGN</sequence>
<evidence type="ECO:0000313" key="2">
    <source>
        <dbReference type="EMBL" id="OIQ51033.1"/>
    </source>
</evidence>
<proteinExistence type="predicted"/>
<protein>
    <recommendedName>
        <fullName evidence="1">DUF6848 domain-containing protein</fullName>
    </recommendedName>
</protein>
<reference evidence="2 3" key="1">
    <citation type="submission" date="2015-09" db="EMBL/GenBank/DDBJ databases">
        <title>Genome of Desulfovibrio dechloracetivorans BerOc1, a mercury methylating strain isolated from highly hydrocarbons and metals contaminated coastal sediments.</title>
        <authorList>
            <person name="Goni Urriza M."/>
            <person name="Gassie C."/>
            <person name="Bouchez O."/>
            <person name="Klopp C."/>
            <person name="Ranchou-Peyruse A."/>
            <person name="Remy G."/>
        </authorList>
    </citation>
    <scope>NUCLEOTIDE SEQUENCE [LARGE SCALE GENOMIC DNA]</scope>
    <source>
        <strain evidence="2 3">BerOc1</strain>
    </source>
</reference>
<dbReference type="EMBL" id="LKAQ01000004">
    <property type="protein sequence ID" value="OIQ51033.1"/>
    <property type="molecule type" value="Genomic_DNA"/>
</dbReference>
<accession>A0A1J5NH64</accession>
<evidence type="ECO:0000259" key="1">
    <source>
        <dbReference type="Pfam" id="PF20941"/>
    </source>
</evidence>
<dbReference type="Pfam" id="PF20941">
    <property type="entry name" value="DUF6848"/>
    <property type="match status" value="1"/>
</dbReference>
<dbReference type="Proteomes" id="UP000181901">
    <property type="component" value="Unassembled WGS sequence"/>
</dbReference>
<organism evidence="2 3">
    <name type="scientific">Pseudodesulfovibrio hydrargyri</name>
    <dbReference type="NCBI Taxonomy" id="2125990"/>
    <lineage>
        <taxon>Bacteria</taxon>
        <taxon>Pseudomonadati</taxon>
        <taxon>Thermodesulfobacteriota</taxon>
        <taxon>Desulfovibrionia</taxon>
        <taxon>Desulfovibrionales</taxon>
        <taxon>Desulfovibrionaceae</taxon>
    </lineage>
</organism>
<name>A0A1J5NH64_9BACT</name>
<dbReference type="AlphaFoldDB" id="A0A1J5NH64"/>
<feature type="domain" description="DUF6848" evidence="1">
    <location>
        <begin position="21"/>
        <end position="99"/>
    </location>
</feature>
<evidence type="ECO:0000313" key="3">
    <source>
        <dbReference type="Proteomes" id="UP000181901"/>
    </source>
</evidence>
<dbReference type="RefSeq" id="WP_071546422.1">
    <property type="nucleotide sequence ID" value="NZ_LKAQ01000004.1"/>
</dbReference>
<dbReference type="InterPro" id="IPR049294">
    <property type="entry name" value="DUF6848"/>
</dbReference>